<feature type="domain" description="FBD" evidence="6">
    <location>
        <begin position="2379"/>
        <end position="2451"/>
    </location>
</feature>
<feature type="domain" description="FBD" evidence="6">
    <location>
        <begin position="2049"/>
        <end position="2116"/>
    </location>
</feature>
<evidence type="ECO:0000256" key="2">
    <source>
        <dbReference type="ARBA" id="ARBA00023242"/>
    </source>
</evidence>
<dbReference type="PROSITE" id="PS51477">
    <property type="entry name" value="PAH"/>
    <property type="match status" value="2"/>
</dbReference>
<reference evidence="7 8" key="1">
    <citation type="submission" date="2020-08" db="EMBL/GenBank/DDBJ databases">
        <title>Plant Genome Project.</title>
        <authorList>
            <person name="Zhang R.-G."/>
        </authorList>
    </citation>
    <scope>NUCLEOTIDE SEQUENCE [LARGE SCALE GENOMIC DNA]</scope>
    <source>
        <strain evidence="7">WSP0</strain>
        <tissue evidence="7">Leaf</tissue>
    </source>
</reference>
<feature type="coiled-coil region" evidence="4">
    <location>
        <begin position="453"/>
        <end position="513"/>
    </location>
</feature>
<dbReference type="InterPro" id="IPR036600">
    <property type="entry name" value="PAH_sf"/>
</dbReference>
<comment type="subcellular location">
    <subcellularLocation>
        <location evidence="1 3">Nucleus</location>
    </subcellularLocation>
</comment>
<evidence type="ECO:0000256" key="4">
    <source>
        <dbReference type="SAM" id="Coils"/>
    </source>
</evidence>
<dbReference type="InterPro" id="IPR006566">
    <property type="entry name" value="FBD"/>
</dbReference>
<dbReference type="Pfam" id="PF08387">
    <property type="entry name" value="FBD"/>
    <property type="match status" value="3"/>
</dbReference>
<feature type="region of interest" description="Disordered" evidence="5">
    <location>
        <begin position="761"/>
        <end position="781"/>
    </location>
</feature>
<sequence>MDYRDRVVVSHTRAIDFLKKIRTRFDDDDHTYKSFLDVLGDYGEGKHKDVNRVSREVSVLFKNEPDLLVEFLSFLETKDGSSREGGHSAKKKATIAREDASDHGNQGVNPAGTILTKLRELFDSDDEFLPLFSSSQPKIFRNESNDRGDNDQGCFQASIDFLKKVRTTFDDNDQTYRSFLDVMATFVEKEHVDIKQVSREVSILFRNEPDLLVEFSRFSEANDCSRPKVMIKCDEDRFEFDMLRKRYETAIEHARALLDGCGDQYPGEIGDPNGLVGKYFTVLDRRLMERLYGDHGQALLELLSVDPVGVTGIVLPRLEQKLEGLTRSRWDLGGFGEDHDEVPRKRSKRSNEFRDRMGAEAEADICFWILPLPKILQYRSLLPEKLIEVFRRSKRAIPAVVNIGDTKTLKNASDSHVQVDRVRVEILCVCVSVLVSVMEADVVVKHQAMNECCAALKERYLKLEEKRNVLRQAVKMQNDAIDKLQNENLSLMKENEEGRVQAAIERQENAKESDRRISLENEVCALKSEILSLQQKGSSESQDLGGEVMLLRTRISAGETEINQLKELLEKERITAESGCKKAEAEKKEAEKAWKIVEAEKSRANEERRLADIERKKLEENGVQLEKLKVEAKKNLEIERQKVMQEKKRADSEMAKAEEQRNLAEMNQKKAIDEKCRANDLSQQLQEYKQRLEKLKKEMDEQESSKTLVKMSTDLSDKEMKPDATGRGGLFPLEMLKPEMAESKLVLGDLTSETVKKSIKEQKQKAVREKRRADSEMRKAEEQRVIAEANMKKAMEEKRRADQLAQQLEDNGRKIEGLQIEMLEFAASRKLVEAPVDPPNIHTNSETAKMKLLKDELKFKKKQLKHAKEVAKLEIGRNKILQQELHLLKKECVQFSHHLDLLNKCFPYCCEGRDDNAKSGNIFNIPSFNLKKNLFTKESHQVHLHCNNDLDASDFMKQSIDSNAPLLPCSVGNCAQCTSGIDSKMEPLLRGSNRQMLQSSALNSSTSSFSDGLLMGSQERGAFSVTASAIVSGEKSKSKSQSNISSLSGEVTRTRCIDAVGRKAGHGKKRKRIVNALKSIEHLYSEGKNLQLRIEEKLSMLHGMLNSQTGKFLQKNPCMMSNLECNPIALPARAHKKRKASCEEVALKHLSDLNGCMDIQRGEVQAFEAVMGDWGNLGSHEQLEGNYMKLLDLHNAVDEDRYRKAIQLPLSPTLPVIEVQNESFELDNTRGYAVDEDRYRKFELNESFEPANLGPTCKVDVVNTDTESDRWKFGTSKTSHVPPLNKNGGIANPFENVTNNGNVKCNTVYEDNTCPHQLERSHAERGMPDIYSCGYGGANNLCQSALVRAGNDIRRCYVVVSDTKDYSSMSRIFCAGGTCMSEFSTISQTDLVQKILHALSSNEDLSQKEKACVFFSVLLNKISGIAMEEFRNFLKSGSIHFFESFAGHMHTVVSDMQTRCILAELCASGELLTLIEDFLMNRRILVYSDVSSHSLPLCGSMVDLFLNGKEEHLSYEMALTPQLLAGSILLAALCAAIDHIGFLCEASYNIFRMHELDGSLVLTILHVFAFVCGSKYFNHKDYGLIMTVIKSLVPFLEKRNIASDSNSWPEFPTCTQCPFSVDVVSVEIVVLSLLQQLQKYALSDTVNQDPNEVENSSSLLSYNEKAENIWWLEGEFNLQPMHCSASCCLIKLDMPTSQVKSLCDGNFCHFSDVISLVELVAGNMSWDWTCNNIVHQLLRLLESCAQENFFAVTVILLGKLGRLGVHASGYEDNGVENLRYRLSSFLCQSSSRKLSRLSQIAIVNALLGLLSISFTELMKSTVEVPAVVSPPNDNPTDSWLPSLKILNLDTVKYENGDTMQILLSGCPVVEELYIKLWIGDTSNPQRVLDISVPTLKLLTLFYLRDSFEDGFKLVVDIPQLECLSLIDHVSEEFFLRNLNTLSKASIMVGPTSLTANSSNGDGLRVYNLLSGISEVKFLDAHLSFKIDINGYLLPTFRNLTQLTFGGILNLQLLADLLQCSPILEVLILKGNLLDDEAIKSWNPPKQVPSCFLSRLKEIQIKELRGKGYELEMIEYFLLNAKVLVKMTIGYRFPNDCFCGELVAFRRESKTCQLNLNSRHYPSLNLKTLVKAHVDIGLSKKLLEEADVDVLQDYDQSVADLVGACCDVTILYLSGASMSGLSAEIGCFTIFQSSLPNNVVPACLSLRLLSISFGEFNGEPDGIKLVCYFLRKAKVLKQMKFNFCSSMPLEKQLSTWTKLVLLQSYSKNCKMDFPREVEDNIVNFCHLDGSQKITKEYVQEHEMEIRSLDVAIRCSSSPLPTFHNLTELELGGLNSFGWQLLPHLLERAPNLEALSFTRGLSEDTGCFTRFQSGLANNVPACLSLHLRSIYFGGFNGEQDGMELVCYFLTYAQVLTKMEFSFCSSMPLEKQLSTWTKLLLLQSYSKNCKMDFPHEVKDDIVNFCDMDGSQKLTQEYVREHEMEIRRILDVVRRSSI</sequence>
<dbReference type="CDD" id="cd22265">
    <property type="entry name" value="UDM1_RNF168"/>
    <property type="match status" value="1"/>
</dbReference>
<dbReference type="GO" id="GO:0005634">
    <property type="term" value="C:nucleus"/>
    <property type="evidence" value="ECO:0007669"/>
    <property type="project" value="UniProtKB-SubCell"/>
</dbReference>
<feature type="region of interest" description="Disordered" evidence="5">
    <location>
        <begin position="1271"/>
        <end position="1291"/>
    </location>
</feature>
<accession>A0AAV6K210</accession>
<evidence type="ECO:0000256" key="5">
    <source>
        <dbReference type="SAM" id="MobiDB-lite"/>
    </source>
</evidence>
<dbReference type="EMBL" id="JACTNZ010000006">
    <property type="protein sequence ID" value="KAG5546424.1"/>
    <property type="molecule type" value="Genomic_DNA"/>
</dbReference>
<name>A0AAV6K210_9ERIC</name>
<dbReference type="Pfam" id="PF07723">
    <property type="entry name" value="LRR_2"/>
    <property type="match status" value="1"/>
</dbReference>
<dbReference type="InterPro" id="IPR013101">
    <property type="entry name" value="LRR_PRU1-like"/>
</dbReference>
<dbReference type="Gene3D" id="3.80.10.10">
    <property type="entry name" value="Ribonuclease Inhibitor"/>
    <property type="match status" value="1"/>
</dbReference>
<dbReference type="InterPro" id="IPR032675">
    <property type="entry name" value="LRR_dom_sf"/>
</dbReference>
<dbReference type="InterPro" id="IPR003822">
    <property type="entry name" value="PAH"/>
</dbReference>
<dbReference type="SUPFAM" id="SSF52047">
    <property type="entry name" value="RNI-like"/>
    <property type="match status" value="1"/>
</dbReference>
<evidence type="ECO:0000313" key="8">
    <source>
        <dbReference type="Proteomes" id="UP000823749"/>
    </source>
</evidence>
<evidence type="ECO:0000256" key="1">
    <source>
        <dbReference type="ARBA" id="ARBA00004123"/>
    </source>
</evidence>
<feature type="region of interest" description="Disordered" evidence="5">
    <location>
        <begin position="697"/>
        <end position="730"/>
    </location>
</feature>
<dbReference type="SUPFAM" id="SSF47762">
    <property type="entry name" value="PAH2 domain"/>
    <property type="match status" value="2"/>
</dbReference>
<dbReference type="Gene3D" id="1.20.1160.11">
    <property type="entry name" value="Paired amphipathic helix"/>
    <property type="match status" value="2"/>
</dbReference>
<dbReference type="PANTHER" id="PTHR35480">
    <property type="entry name" value="MATERNAL EFFECT EMBRYO ARREST 22"/>
    <property type="match status" value="1"/>
</dbReference>
<evidence type="ECO:0000256" key="3">
    <source>
        <dbReference type="PROSITE-ProRule" id="PRU00810"/>
    </source>
</evidence>
<dbReference type="PANTHER" id="PTHR35480:SF1">
    <property type="entry name" value="MATERNAL EFFECT EMBRYO ARREST 22"/>
    <property type="match status" value="1"/>
</dbReference>
<keyword evidence="4" id="KW-0175">Coiled coil</keyword>
<dbReference type="GO" id="GO:0006355">
    <property type="term" value="P:regulation of DNA-templated transcription"/>
    <property type="evidence" value="ECO:0007669"/>
    <property type="project" value="InterPro"/>
</dbReference>
<proteinExistence type="predicted"/>
<evidence type="ECO:0000313" key="7">
    <source>
        <dbReference type="EMBL" id="KAG5546424.1"/>
    </source>
</evidence>
<organism evidence="7 8">
    <name type="scientific">Rhododendron griersonianum</name>
    <dbReference type="NCBI Taxonomy" id="479676"/>
    <lineage>
        <taxon>Eukaryota</taxon>
        <taxon>Viridiplantae</taxon>
        <taxon>Streptophyta</taxon>
        <taxon>Embryophyta</taxon>
        <taxon>Tracheophyta</taxon>
        <taxon>Spermatophyta</taxon>
        <taxon>Magnoliopsida</taxon>
        <taxon>eudicotyledons</taxon>
        <taxon>Gunneridae</taxon>
        <taxon>Pentapetalae</taxon>
        <taxon>asterids</taxon>
        <taxon>Ericales</taxon>
        <taxon>Ericaceae</taxon>
        <taxon>Ericoideae</taxon>
        <taxon>Rhodoreae</taxon>
        <taxon>Rhododendron</taxon>
    </lineage>
</organism>
<feature type="domain" description="FBD" evidence="6">
    <location>
        <begin position="2201"/>
        <end position="2273"/>
    </location>
</feature>
<keyword evidence="8" id="KW-1185">Reference proteome</keyword>
<comment type="caution">
    <text evidence="7">The sequence shown here is derived from an EMBL/GenBank/DDBJ whole genome shotgun (WGS) entry which is preliminary data.</text>
</comment>
<evidence type="ECO:0000259" key="6">
    <source>
        <dbReference type="SMART" id="SM00579"/>
    </source>
</evidence>
<feature type="compositionally biased region" description="Basic and acidic residues" evidence="5">
    <location>
        <begin position="715"/>
        <end position="724"/>
    </location>
</feature>
<dbReference type="Pfam" id="PF02671">
    <property type="entry name" value="PAH"/>
    <property type="match status" value="2"/>
</dbReference>
<dbReference type="SMART" id="SM00579">
    <property type="entry name" value="FBD"/>
    <property type="match status" value="3"/>
</dbReference>
<protein>
    <recommendedName>
        <fullName evidence="6">FBD domain-containing protein</fullName>
    </recommendedName>
</protein>
<keyword evidence="2 3" id="KW-0539">Nucleus</keyword>
<gene>
    <name evidence="7" type="ORF">RHGRI_018563</name>
</gene>
<dbReference type="Proteomes" id="UP000823749">
    <property type="component" value="Chromosome 6"/>
</dbReference>